<evidence type="ECO:0000259" key="2">
    <source>
        <dbReference type="Pfam" id="PF08955"/>
    </source>
</evidence>
<dbReference type="OrthoDB" id="1912898at2"/>
<dbReference type="AlphaFoldDB" id="A0A3N1XRM0"/>
<reference evidence="3 4" key="1">
    <citation type="submission" date="2018-11" db="EMBL/GenBank/DDBJ databases">
        <title>Genomic Encyclopedia of Type Strains, Phase IV (KMG-IV): sequencing the most valuable type-strain genomes for metagenomic binning, comparative biology and taxonomic classification.</title>
        <authorList>
            <person name="Goeker M."/>
        </authorList>
    </citation>
    <scope>NUCLEOTIDE SEQUENCE [LARGE SCALE GENOMIC DNA]</scope>
    <source>
        <strain evidence="3 4">DSM 26537</strain>
    </source>
</reference>
<keyword evidence="4" id="KW-1185">Reference proteome</keyword>
<organism evidence="3 4">
    <name type="scientific">Mobilisporobacter senegalensis</name>
    <dbReference type="NCBI Taxonomy" id="1329262"/>
    <lineage>
        <taxon>Bacteria</taxon>
        <taxon>Bacillati</taxon>
        <taxon>Bacillota</taxon>
        <taxon>Clostridia</taxon>
        <taxon>Lachnospirales</taxon>
        <taxon>Lachnospiraceae</taxon>
        <taxon>Mobilisporobacter</taxon>
    </lineage>
</organism>
<dbReference type="EMBL" id="RJVG01000003">
    <property type="protein sequence ID" value="ROR29320.1"/>
    <property type="molecule type" value="Genomic_DNA"/>
</dbReference>
<keyword evidence="1" id="KW-1133">Transmembrane helix</keyword>
<sequence length="215" mass="25131">MKMKKAYIIITSLCAIIILFSGSYYLSYKAALEQFNNNATQKDSQLVKTVEENKLENQEEVMEVDYVVETVKPNTKYTLETYNVKENSFSKEILGTPDFLIGLTREEIITYLSNYMKDVPIEEFEKGLISYELVSFSSKEVVLRKTYNSDNIKYKYYLVVLDGYITVYYSDKKTVYEYTDIELTNLSEEEQNKLVDGYYVKDQEELYGILEGYTS</sequence>
<name>A0A3N1XRM0_9FIRM</name>
<dbReference type="RefSeq" id="WP_123608762.1">
    <property type="nucleotide sequence ID" value="NZ_RJVG01000003.1"/>
</dbReference>
<dbReference type="Pfam" id="PF08955">
    <property type="entry name" value="BofC_C"/>
    <property type="match status" value="1"/>
</dbReference>
<dbReference type="InterPro" id="IPR015050">
    <property type="entry name" value="BofC_C"/>
</dbReference>
<feature type="domain" description="Bypass of forespore C C-terminal" evidence="2">
    <location>
        <begin position="152"/>
        <end position="213"/>
    </location>
</feature>
<evidence type="ECO:0000313" key="4">
    <source>
        <dbReference type="Proteomes" id="UP000273083"/>
    </source>
</evidence>
<gene>
    <name evidence="3" type="ORF">EDD66_103256</name>
</gene>
<dbReference type="Proteomes" id="UP000273083">
    <property type="component" value="Unassembled WGS sequence"/>
</dbReference>
<evidence type="ECO:0000256" key="1">
    <source>
        <dbReference type="SAM" id="Phobius"/>
    </source>
</evidence>
<protein>
    <submittedName>
        <fullName evidence="3">BofC-like protein</fullName>
    </submittedName>
</protein>
<evidence type="ECO:0000313" key="3">
    <source>
        <dbReference type="EMBL" id="ROR29320.1"/>
    </source>
</evidence>
<feature type="transmembrane region" description="Helical" evidence="1">
    <location>
        <begin position="7"/>
        <end position="26"/>
    </location>
</feature>
<proteinExistence type="predicted"/>
<comment type="caution">
    <text evidence="3">The sequence shown here is derived from an EMBL/GenBank/DDBJ whole genome shotgun (WGS) entry which is preliminary data.</text>
</comment>
<keyword evidence="1" id="KW-0812">Transmembrane</keyword>
<accession>A0A3N1XRM0</accession>
<keyword evidence="1" id="KW-0472">Membrane</keyword>